<dbReference type="InterPro" id="IPR041042">
    <property type="entry name" value="Znf_Hakai"/>
</dbReference>
<evidence type="ECO:0000256" key="3">
    <source>
        <dbReference type="ARBA" id="ARBA00022833"/>
    </source>
</evidence>
<dbReference type="GO" id="GO:0016567">
    <property type="term" value="P:protein ubiquitination"/>
    <property type="evidence" value="ECO:0007669"/>
    <property type="project" value="UniProtKB-UniPathway"/>
</dbReference>
<dbReference type="PANTHER" id="PTHR13480">
    <property type="entry name" value="E3 UBIQUITIN-PROTEIN LIGASE HAKAI-RELATED"/>
    <property type="match status" value="1"/>
</dbReference>
<sequence length="576" mass="62966">MEGGYTTRSGRSTGKSRGVGRGKNSTKTEASKSSRSSKRNKVHESKEEIEPAKPPAESTKPAAQPIVEEFKKTEYDQDCDISSLEAPTFTTLDRGPPAPMLSLTWDHPVQLIGEKVMSPRIHICDNCQKPILIYGRMIPCKHVFCLYCAQSELNGVCSHCDELMDRVEQAGLGTVFMCTFSNGDVPCKRTYLSQRDLQAHIDHRHLKQSTITSRREEPPSSERFNARDPRGDPRCHSTDPRAPTTTSSSAAAPANHIPVMTSARSNNLITVPIDGTLEHHSQQPPLPHAQHQVPQQAPPPHHPPPVSMSLPPPTPQSFHLNTMPPHSLHASSQHQPPAPRPSIITPSFNSPPPNFLSNFSSVPGVSHNQPPPPLFPPTSVPSTAASGFPLIGFTSHDAASTCQPMTFPPLTSAPPHFSASAMPHPPPHMRPPTQPHMTSHSQPHGLSYSQSHINSHSQPHMSSNSHLHVAMHSQPQGLSHTQPQMTSHSLPHQGSHITAPPPPMAPHPPLQSTFRAGLYDWPHNHPPHTSHLQHSSHPPPPHSSRPPPQSNHPPSIPQHSNHQQPPPPQPPTSEYF</sequence>
<dbReference type="InterPro" id="IPR017907">
    <property type="entry name" value="Znf_RING_CS"/>
</dbReference>
<feature type="region of interest" description="Disordered" evidence="6">
    <location>
        <begin position="1"/>
        <end position="62"/>
    </location>
</feature>
<dbReference type="RefSeq" id="XP_018021933.1">
    <property type="nucleotide sequence ID" value="XM_018166444.2"/>
</dbReference>
<evidence type="ECO:0000313" key="9">
    <source>
        <dbReference type="RefSeq" id="XP_018021933.1"/>
    </source>
</evidence>
<keyword evidence="3" id="KW-0862">Zinc</keyword>
<accession>A0A8B7P7B1</accession>
<feature type="compositionally biased region" description="Basic and acidic residues" evidence="6">
    <location>
        <begin position="213"/>
        <end position="239"/>
    </location>
</feature>
<feature type="compositionally biased region" description="Pro residues" evidence="6">
    <location>
        <begin position="296"/>
        <end position="315"/>
    </location>
</feature>
<dbReference type="InterPro" id="IPR013083">
    <property type="entry name" value="Znf_RING/FYVE/PHD"/>
</dbReference>
<dbReference type="OrthoDB" id="547746at2759"/>
<feature type="compositionally biased region" description="Basic and acidic residues" evidence="6">
    <location>
        <begin position="42"/>
        <end position="51"/>
    </location>
</feature>
<evidence type="ECO:0000256" key="6">
    <source>
        <dbReference type="SAM" id="MobiDB-lite"/>
    </source>
</evidence>
<dbReference type="AlphaFoldDB" id="A0A8B7P7B1"/>
<dbReference type="CTD" id="35256"/>
<feature type="compositionally biased region" description="Low complexity" evidence="6">
    <location>
        <begin position="240"/>
        <end position="254"/>
    </location>
</feature>
<keyword evidence="2" id="KW-0863">Zinc-finger</keyword>
<dbReference type="Gene3D" id="6.10.140.2210">
    <property type="match status" value="1"/>
</dbReference>
<dbReference type="GO" id="GO:0030155">
    <property type="term" value="P:regulation of cell adhesion"/>
    <property type="evidence" value="ECO:0007669"/>
    <property type="project" value="TreeGrafter"/>
</dbReference>
<proteinExistence type="inferred from homology"/>
<reference evidence="9" key="1">
    <citation type="submission" date="2025-08" db="UniProtKB">
        <authorList>
            <consortium name="RefSeq"/>
        </authorList>
    </citation>
    <scope>IDENTIFICATION</scope>
    <source>
        <tissue evidence="9">Whole organism</tissue>
    </source>
</reference>
<name>A0A8B7P7B1_HYAAZ</name>
<feature type="compositionally biased region" description="Pro residues" evidence="6">
    <location>
        <begin position="369"/>
        <end position="379"/>
    </location>
</feature>
<feature type="compositionally biased region" description="Low complexity" evidence="6">
    <location>
        <begin position="1"/>
        <end position="16"/>
    </location>
</feature>
<feature type="compositionally biased region" description="Polar residues" evidence="6">
    <location>
        <begin position="438"/>
        <end position="466"/>
    </location>
</feature>
<evidence type="ECO:0000256" key="2">
    <source>
        <dbReference type="ARBA" id="ARBA00022771"/>
    </source>
</evidence>
<evidence type="ECO:0000256" key="4">
    <source>
        <dbReference type="ARBA" id="ARBA00038499"/>
    </source>
</evidence>
<dbReference type="PROSITE" id="PS00518">
    <property type="entry name" value="ZF_RING_1"/>
    <property type="match status" value="1"/>
</dbReference>
<feature type="compositionally biased region" description="Pro residues" evidence="6">
    <location>
        <begin position="537"/>
        <end position="556"/>
    </location>
</feature>
<dbReference type="KEGG" id="hazt:108678097"/>
<keyword evidence="8" id="KW-1185">Reference proteome</keyword>
<comment type="similarity">
    <text evidence="4">Belongs to the Hakai family.</text>
</comment>
<dbReference type="GeneID" id="108678097"/>
<dbReference type="InterPro" id="IPR040383">
    <property type="entry name" value="HAKAI/CBLL2"/>
</dbReference>
<dbReference type="Proteomes" id="UP000694843">
    <property type="component" value="Unplaced"/>
</dbReference>
<evidence type="ECO:0000256" key="1">
    <source>
        <dbReference type="ARBA" id="ARBA00022723"/>
    </source>
</evidence>
<dbReference type="Pfam" id="PF18408">
    <property type="entry name" value="zf_Hakai"/>
    <property type="match status" value="1"/>
</dbReference>
<dbReference type="Gene3D" id="3.30.40.10">
    <property type="entry name" value="Zinc/RING finger domain, C3HC4 (zinc finger)"/>
    <property type="match status" value="1"/>
</dbReference>
<feature type="domain" description="Hakai C2H2 zinc finger" evidence="7">
    <location>
        <begin position="173"/>
        <end position="207"/>
    </location>
</feature>
<feature type="compositionally biased region" description="Pro residues" evidence="6">
    <location>
        <begin position="564"/>
        <end position="576"/>
    </location>
</feature>
<feature type="region of interest" description="Disordered" evidence="6">
    <location>
        <begin position="277"/>
        <end position="380"/>
    </location>
</feature>
<feature type="compositionally biased region" description="Pro residues" evidence="6">
    <location>
        <begin position="423"/>
        <end position="434"/>
    </location>
</feature>
<feature type="region of interest" description="Disordered" evidence="6">
    <location>
        <begin position="410"/>
        <end position="576"/>
    </location>
</feature>
<gene>
    <name evidence="9" type="primary">LOC108678097</name>
</gene>
<protein>
    <recommendedName>
        <fullName evidence="5">E3 ubiquitin-protein ligase Hakai</fullName>
    </recommendedName>
</protein>
<feature type="region of interest" description="Disordered" evidence="6">
    <location>
        <begin position="207"/>
        <end position="263"/>
    </location>
</feature>
<organism evidence="8 9">
    <name type="scientific">Hyalella azteca</name>
    <name type="common">Amphipod</name>
    <dbReference type="NCBI Taxonomy" id="294128"/>
    <lineage>
        <taxon>Eukaryota</taxon>
        <taxon>Metazoa</taxon>
        <taxon>Ecdysozoa</taxon>
        <taxon>Arthropoda</taxon>
        <taxon>Crustacea</taxon>
        <taxon>Multicrustacea</taxon>
        <taxon>Malacostraca</taxon>
        <taxon>Eumalacostraca</taxon>
        <taxon>Peracarida</taxon>
        <taxon>Amphipoda</taxon>
        <taxon>Senticaudata</taxon>
        <taxon>Talitrida</taxon>
        <taxon>Talitroidea</taxon>
        <taxon>Hyalellidae</taxon>
        <taxon>Hyalella</taxon>
    </lineage>
</organism>
<feature type="compositionally biased region" description="Low complexity" evidence="6">
    <location>
        <begin position="527"/>
        <end position="536"/>
    </location>
</feature>
<dbReference type="PANTHER" id="PTHR13480:SF0">
    <property type="entry name" value="E3 UBIQUITIN-PROTEIN LIGASE HAKAI"/>
    <property type="match status" value="1"/>
</dbReference>
<dbReference type="GO" id="GO:0061630">
    <property type="term" value="F:ubiquitin protein ligase activity"/>
    <property type="evidence" value="ECO:0007669"/>
    <property type="project" value="InterPro"/>
</dbReference>
<dbReference type="GO" id="GO:0008270">
    <property type="term" value="F:zinc ion binding"/>
    <property type="evidence" value="ECO:0007669"/>
    <property type="project" value="UniProtKB-KW"/>
</dbReference>
<dbReference type="UniPathway" id="UPA00143"/>
<evidence type="ECO:0000256" key="5">
    <source>
        <dbReference type="ARBA" id="ARBA00041081"/>
    </source>
</evidence>
<evidence type="ECO:0000313" key="8">
    <source>
        <dbReference type="Proteomes" id="UP000694843"/>
    </source>
</evidence>
<feature type="compositionally biased region" description="Low complexity" evidence="6">
    <location>
        <begin position="413"/>
        <end position="422"/>
    </location>
</feature>
<keyword evidence="1" id="KW-0479">Metal-binding</keyword>
<evidence type="ECO:0000259" key="7">
    <source>
        <dbReference type="Pfam" id="PF18408"/>
    </source>
</evidence>
<dbReference type="OMA" id="PCKRTYL"/>
<feature type="compositionally biased region" description="Polar residues" evidence="6">
    <location>
        <begin position="473"/>
        <end position="496"/>
    </location>
</feature>
<feature type="compositionally biased region" description="Pro residues" evidence="6">
    <location>
        <begin position="499"/>
        <end position="509"/>
    </location>
</feature>